<proteinExistence type="predicted"/>
<dbReference type="RefSeq" id="WP_344080017.1">
    <property type="nucleotide sequence ID" value="NZ_BAAAPO010000006.1"/>
</dbReference>
<dbReference type="NCBIfam" id="TIGR03816">
    <property type="entry name" value="tadE_like_DECH"/>
    <property type="match status" value="1"/>
</dbReference>
<keyword evidence="1" id="KW-1133">Transmembrane helix</keyword>
<dbReference type="EMBL" id="BAAAPO010000006">
    <property type="protein sequence ID" value="GAA1780451.1"/>
    <property type="molecule type" value="Genomic_DNA"/>
</dbReference>
<evidence type="ECO:0000313" key="3">
    <source>
        <dbReference type="Proteomes" id="UP001499938"/>
    </source>
</evidence>
<comment type="caution">
    <text evidence="2">The sequence shown here is derived from an EMBL/GenBank/DDBJ whole genome shotgun (WGS) entry which is preliminary data.</text>
</comment>
<keyword evidence="3" id="KW-1185">Reference proteome</keyword>
<protein>
    <recommendedName>
        <fullName evidence="4">Helicase/secretion neighborhood TadE-like protein</fullName>
    </recommendedName>
</protein>
<feature type="transmembrane region" description="Helical" evidence="1">
    <location>
        <begin position="16"/>
        <end position="36"/>
    </location>
</feature>
<evidence type="ECO:0008006" key="4">
    <source>
        <dbReference type="Google" id="ProtNLM"/>
    </source>
</evidence>
<accession>A0ABN2L9Z4</accession>
<organism evidence="2 3">
    <name type="scientific">Nostocoides veronense</name>
    <dbReference type="NCBI Taxonomy" id="330836"/>
    <lineage>
        <taxon>Bacteria</taxon>
        <taxon>Bacillati</taxon>
        <taxon>Actinomycetota</taxon>
        <taxon>Actinomycetes</taxon>
        <taxon>Micrococcales</taxon>
        <taxon>Intrasporangiaceae</taxon>
        <taxon>Nostocoides</taxon>
    </lineage>
</organism>
<gene>
    <name evidence="2" type="ORF">GCM10009811_02110</name>
</gene>
<keyword evidence="1" id="KW-0812">Transmembrane</keyword>
<dbReference type="InterPro" id="IPR021202">
    <property type="entry name" value="Rv3654c-like"/>
</dbReference>
<evidence type="ECO:0000256" key="1">
    <source>
        <dbReference type="SAM" id="Phobius"/>
    </source>
</evidence>
<reference evidence="2 3" key="1">
    <citation type="journal article" date="2019" name="Int. J. Syst. Evol. Microbiol.">
        <title>The Global Catalogue of Microorganisms (GCM) 10K type strain sequencing project: providing services to taxonomists for standard genome sequencing and annotation.</title>
        <authorList>
            <consortium name="The Broad Institute Genomics Platform"/>
            <consortium name="The Broad Institute Genome Sequencing Center for Infectious Disease"/>
            <person name="Wu L."/>
            <person name="Ma J."/>
        </authorList>
    </citation>
    <scope>NUCLEOTIDE SEQUENCE [LARGE SCALE GENOMIC DNA]</scope>
    <source>
        <strain evidence="2 3">JCM 15592</strain>
    </source>
</reference>
<sequence>MAGVVRDRPESGSGTVLTVILVGAMVILLPAVLALYSAYASTQRARAAADLGAIAAVSAFFDGQDAATACRRAAAIMADNRASPAGCFITPEGQALVSTRVSVRLPIVGERTARGTARAGPVLTRR</sequence>
<dbReference type="Proteomes" id="UP001499938">
    <property type="component" value="Unassembled WGS sequence"/>
</dbReference>
<evidence type="ECO:0000313" key="2">
    <source>
        <dbReference type="EMBL" id="GAA1780451.1"/>
    </source>
</evidence>
<name>A0ABN2L9Z4_9MICO</name>
<keyword evidence="1" id="KW-0472">Membrane</keyword>